<accession>A0A6A8NGU0</accession>
<evidence type="ECO:0000313" key="2">
    <source>
        <dbReference type="EMBL" id="MTD35038.1"/>
    </source>
</evidence>
<organism evidence="2">
    <name type="scientific">Enterococcus faecium</name>
    <name type="common">Streptococcus faecium</name>
    <dbReference type="NCBI Taxonomy" id="1352"/>
    <lineage>
        <taxon>Bacteria</taxon>
        <taxon>Bacillati</taxon>
        <taxon>Bacillota</taxon>
        <taxon>Bacilli</taxon>
        <taxon>Lactobacillales</taxon>
        <taxon>Enterococcaceae</taxon>
        <taxon>Enterococcus</taxon>
    </lineage>
</organism>
<sequence>MLDSFHNSFQIVYNLVNLIDPFIGIATFLLALFLKKEVNRTIERIEFRKDYEQWSGEAAGFINLLNSDIYNEQAIKLQLHDYLAKLKYNYTFFTFSTKRTIKKLENIQLNKNDLNSVLQFQELLRKLEAKLLKEGKIS</sequence>
<dbReference type="EMBL" id="WLYP01000002">
    <property type="protein sequence ID" value="MTD35038.1"/>
    <property type="molecule type" value="Genomic_DNA"/>
</dbReference>
<reference evidence="2" key="1">
    <citation type="submission" date="2019-10" db="EMBL/GenBank/DDBJ databases">
        <title>Identification of the same linezolid-resistant Tn6246::fexB-poxtA-carrying Enterococcus faecium strain colonizing a hospitalized patient and bovines in different continents.</title>
        <authorList>
            <person name="Tedim A.P."/>
            <person name="Freitas A.R."/>
            <person name="Novais C."/>
            <person name="Duarte B."/>
            <person name="Elghaieb H."/>
            <person name="Abbassi M.S."/>
            <person name="Peixe L."/>
        </authorList>
    </citation>
    <scope>NUCLEOTIDE SEQUENCE</scope>
    <source>
        <strain evidence="2">2FEZ</strain>
    </source>
</reference>
<name>A0A6A8NGU0_ENTFC</name>
<protein>
    <submittedName>
        <fullName evidence="2">Uncharacterized protein</fullName>
    </submittedName>
</protein>
<keyword evidence="1" id="KW-0812">Transmembrane</keyword>
<keyword evidence="1" id="KW-1133">Transmembrane helix</keyword>
<proteinExistence type="predicted"/>
<evidence type="ECO:0000256" key="1">
    <source>
        <dbReference type="SAM" id="Phobius"/>
    </source>
</evidence>
<keyword evidence="1" id="KW-0472">Membrane</keyword>
<gene>
    <name evidence="2" type="ORF">GKZ95_03965</name>
</gene>
<dbReference type="AlphaFoldDB" id="A0A6A8NGU0"/>
<comment type="caution">
    <text evidence="2">The sequence shown here is derived from an EMBL/GenBank/DDBJ whole genome shotgun (WGS) entry which is preliminary data.</text>
</comment>
<dbReference type="RefSeq" id="WP_154731714.1">
    <property type="nucleotide sequence ID" value="NZ_JACYYY010000002.1"/>
</dbReference>
<feature type="transmembrane region" description="Helical" evidence="1">
    <location>
        <begin position="12"/>
        <end position="34"/>
    </location>
</feature>